<evidence type="ECO:0000256" key="2">
    <source>
        <dbReference type="SAM" id="SignalP"/>
    </source>
</evidence>
<feature type="signal peptide" evidence="2">
    <location>
        <begin position="1"/>
        <end position="22"/>
    </location>
</feature>
<organism evidence="3 4">
    <name type="scientific">Microbulbifer spongiae</name>
    <dbReference type="NCBI Taxonomy" id="2944933"/>
    <lineage>
        <taxon>Bacteria</taxon>
        <taxon>Pseudomonadati</taxon>
        <taxon>Pseudomonadota</taxon>
        <taxon>Gammaproteobacteria</taxon>
        <taxon>Cellvibrionales</taxon>
        <taxon>Microbulbiferaceae</taxon>
        <taxon>Microbulbifer</taxon>
    </lineage>
</organism>
<dbReference type="EMBL" id="CP098023">
    <property type="protein sequence ID" value="WKD49780.1"/>
    <property type="molecule type" value="Genomic_DNA"/>
</dbReference>
<evidence type="ECO:0008006" key="5">
    <source>
        <dbReference type="Google" id="ProtNLM"/>
    </source>
</evidence>
<dbReference type="Proteomes" id="UP001321520">
    <property type="component" value="Chromosome"/>
</dbReference>
<evidence type="ECO:0000313" key="4">
    <source>
        <dbReference type="Proteomes" id="UP001321520"/>
    </source>
</evidence>
<keyword evidence="4" id="KW-1185">Reference proteome</keyword>
<keyword evidence="2" id="KW-0732">Signal</keyword>
<evidence type="ECO:0000256" key="1">
    <source>
        <dbReference type="SAM" id="Coils"/>
    </source>
</evidence>
<feature type="coiled-coil region" evidence="1">
    <location>
        <begin position="119"/>
        <end position="178"/>
    </location>
</feature>
<proteinExistence type="predicted"/>
<dbReference type="RefSeq" id="WP_301415629.1">
    <property type="nucleotide sequence ID" value="NZ_CP098023.1"/>
</dbReference>
<evidence type="ECO:0000313" key="3">
    <source>
        <dbReference type="EMBL" id="WKD49780.1"/>
    </source>
</evidence>
<feature type="chain" id="PRO_5046290441" description="DUF4124 domain-containing protein" evidence="2">
    <location>
        <begin position="23"/>
        <end position="200"/>
    </location>
</feature>
<sequence length="200" mass="22191">MRVAPAVYLPVAALLLSALTNAASGASDRVLYRYTDARGIVVLNEVVPPEYVAKGYEILTPTGRVLEVVPPQLSPEEYAAKRQQEAQQAADRKLLKRYNSIADIESARTRKLAIVEQDMAIMRSNIASLVRQIAEEEAAAARTQRGGREVAPELLRRIADLQKEVSVLRERISQRTEEARSIGAEFDKAVARYTELTTRS</sequence>
<name>A0ABY9EBD6_9GAMM</name>
<gene>
    <name evidence="3" type="ORF">M8T91_18120</name>
</gene>
<accession>A0ABY9EBD6</accession>
<protein>
    <recommendedName>
        <fullName evidence="5">DUF4124 domain-containing protein</fullName>
    </recommendedName>
</protein>
<keyword evidence="1" id="KW-0175">Coiled coil</keyword>
<reference evidence="3 4" key="1">
    <citation type="submission" date="2022-05" db="EMBL/GenBank/DDBJ databases">
        <title>Microbulbifer sp. nov., isolated from sponge.</title>
        <authorList>
            <person name="Gao L."/>
        </authorList>
    </citation>
    <scope>NUCLEOTIDE SEQUENCE [LARGE SCALE GENOMIC DNA]</scope>
    <source>
        <strain evidence="3 4">MI-G</strain>
    </source>
</reference>